<dbReference type="PROSITE" id="PS00329">
    <property type="entry name" value="HSP70_2"/>
    <property type="match status" value="1"/>
</dbReference>
<evidence type="ECO:0000256" key="1">
    <source>
        <dbReference type="ARBA" id="ARBA00007381"/>
    </source>
</evidence>
<evidence type="ECO:0000256" key="3">
    <source>
        <dbReference type="ARBA" id="ARBA00022840"/>
    </source>
</evidence>
<sequence>MHLGVDLGTTRTIVAAVDRGNYPVVTFLDDDGDAHESFPSVVALHGERLLYGFDAIAAGATGAPLLRSFKRALAEPDVNADTAIAVGDRTVPLLEILTGYLRAMHEALLTTSNLPGAGTGQADPDLLGPVVVAVPAHAHGAQRFLTLEAFRRAGFDVAALLNEPSAAGFEYTHRRGGTVTSRRTRVVVYDLGGGTFDASLVDVEGTGHDVLATAGRNRLGGDDFDDVLVRCALAAAEVEEADLDAWALASLREQCREAKERISPQSRRIALEVGERDVNVAVDAFYDAAAPLVEATMTAMGPVLDRLDDPTGLTDVAGIYLVGGGSSLPLVPRLLKERFGRRVHRSPHPSASTAIGLAIAADPASGYSLADRLSRGFGVFREQRSGQGVVFDPILTPDEILPTADTVVATRRYRAAHNIGWFRFVECAAVDDAGEPRGDIVPFAEVLFPFDPALRDRPDLGDEPVRRQDGCLVEERYVIDPNGIVEVHITDLDTGYELRRTIAGRAAPGAST</sequence>
<keyword evidence="5" id="KW-0143">Chaperone</keyword>
<dbReference type="EMBL" id="WHPC01000086">
    <property type="protein sequence ID" value="MPV38525.1"/>
    <property type="molecule type" value="Genomic_DNA"/>
</dbReference>
<evidence type="ECO:0000256" key="5">
    <source>
        <dbReference type="ARBA" id="ARBA00023186"/>
    </source>
</evidence>
<dbReference type="GO" id="GO:0005524">
    <property type="term" value="F:ATP binding"/>
    <property type="evidence" value="ECO:0007669"/>
    <property type="project" value="UniProtKB-KW"/>
</dbReference>
<protein>
    <submittedName>
        <fullName evidence="7">Hsp70 family protein</fullName>
    </submittedName>
</protein>
<keyword evidence="3 6" id="KW-0067">ATP-binding</keyword>
<dbReference type="InterPro" id="IPR018181">
    <property type="entry name" value="Heat_shock_70_CS"/>
</dbReference>
<evidence type="ECO:0000256" key="2">
    <source>
        <dbReference type="ARBA" id="ARBA00022741"/>
    </source>
</evidence>
<comment type="caution">
    <text evidence="7">The sequence shown here is derived from an EMBL/GenBank/DDBJ whole genome shotgun (WGS) entry which is preliminary data.</text>
</comment>
<dbReference type="GO" id="GO:0140662">
    <property type="term" value="F:ATP-dependent protein folding chaperone"/>
    <property type="evidence" value="ECO:0007669"/>
    <property type="project" value="InterPro"/>
</dbReference>
<keyword evidence="4" id="KW-0346">Stress response</keyword>
<dbReference type="OrthoDB" id="9766019at2"/>
<name>A0A6N7EPU6_9MICO</name>
<dbReference type="AlphaFoldDB" id="A0A6N7EPU6"/>
<reference evidence="7 8" key="1">
    <citation type="submission" date="2019-10" db="EMBL/GenBank/DDBJ databases">
        <title>Georgenia wutianyii sp. nov. and Georgenia yuyongxinii sp. nov. isolated from plateau pika (Ochotona curzoniae) in the Qinghai-Tibet plateau of China.</title>
        <authorList>
            <person name="Tian Z."/>
        </authorList>
    </citation>
    <scope>NUCLEOTIDE SEQUENCE [LARGE SCALE GENOMIC DNA]</scope>
    <source>
        <strain evidence="7 8">JCM 19765</strain>
    </source>
</reference>
<dbReference type="Gene3D" id="3.30.420.40">
    <property type="match status" value="2"/>
</dbReference>
<dbReference type="InterPro" id="IPR043129">
    <property type="entry name" value="ATPase_NBD"/>
</dbReference>
<organism evidence="7 8">
    <name type="scientific">Georgenia subflava</name>
    <dbReference type="NCBI Taxonomy" id="1622177"/>
    <lineage>
        <taxon>Bacteria</taxon>
        <taxon>Bacillati</taxon>
        <taxon>Actinomycetota</taxon>
        <taxon>Actinomycetes</taxon>
        <taxon>Micrococcales</taxon>
        <taxon>Bogoriellaceae</taxon>
        <taxon>Georgenia</taxon>
    </lineage>
</organism>
<evidence type="ECO:0000313" key="8">
    <source>
        <dbReference type="Proteomes" id="UP000437709"/>
    </source>
</evidence>
<keyword evidence="2 6" id="KW-0547">Nucleotide-binding</keyword>
<dbReference type="Pfam" id="PF00012">
    <property type="entry name" value="HSP70"/>
    <property type="match status" value="1"/>
</dbReference>
<keyword evidence="8" id="KW-1185">Reference proteome</keyword>
<gene>
    <name evidence="7" type="ORF">GB881_16020</name>
</gene>
<proteinExistence type="inferred from homology"/>
<evidence type="ECO:0000256" key="6">
    <source>
        <dbReference type="RuleBase" id="RU003322"/>
    </source>
</evidence>
<evidence type="ECO:0000313" key="7">
    <source>
        <dbReference type="EMBL" id="MPV38525.1"/>
    </source>
</evidence>
<dbReference type="RefSeq" id="WP_152196301.1">
    <property type="nucleotide sequence ID" value="NZ_VUKD01000005.1"/>
</dbReference>
<dbReference type="SUPFAM" id="SSF53067">
    <property type="entry name" value="Actin-like ATPase domain"/>
    <property type="match status" value="2"/>
</dbReference>
<dbReference type="Gene3D" id="3.90.640.10">
    <property type="entry name" value="Actin, Chain A, domain 4"/>
    <property type="match status" value="1"/>
</dbReference>
<accession>A0A6N7EPU6</accession>
<comment type="similarity">
    <text evidence="1 6">Belongs to the heat shock protein 70 family.</text>
</comment>
<dbReference type="PRINTS" id="PR00301">
    <property type="entry name" value="HEATSHOCK70"/>
</dbReference>
<dbReference type="Proteomes" id="UP000437709">
    <property type="component" value="Unassembled WGS sequence"/>
</dbReference>
<evidence type="ECO:0000256" key="4">
    <source>
        <dbReference type="ARBA" id="ARBA00023016"/>
    </source>
</evidence>
<dbReference type="PANTHER" id="PTHR19375">
    <property type="entry name" value="HEAT SHOCK PROTEIN 70KDA"/>
    <property type="match status" value="1"/>
</dbReference>
<dbReference type="InterPro" id="IPR013126">
    <property type="entry name" value="Hsp_70_fam"/>
</dbReference>